<name>A0A2S8STP6_9BACT</name>
<dbReference type="InParanoid" id="A0A2S8STP6"/>
<evidence type="ECO:0000256" key="1">
    <source>
        <dbReference type="SAM" id="Phobius"/>
    </source>
</evidence>
<reference evidence="2 3" key="1">
    <citation type="journal article" date="2018" name="Syst. Appl. Microbiol.">
        <title>Abditibacterium utsteinense sp. nov., the first cultivated member of candidate phylum FBP, isolated from ice-free Antarctic soil samples.</title>
        <authorList>
            <person name="Tahon G."/>
            <person name="Tytgat B."/>
            <person name="Lebbe L."/>
            <person name="Carlier A."/>
            <person name="Willems A."/>
        </authorList>
    </citation>
    <scope>NUCLEOTIDE SEQUENCE [LARGE SCALE GENOMIC DNA]</scope>
    <source>
        <strain evidence="2 3">LMG 29911</strain>
    </source>
</reference>
<dbReference type="Proteomes" id="UP000237684">
    <property type="component" value="Unassembled WGS sequence"/>
</dbReference>
<keyword evidence="1" id="KW-0472">Membrane</keyword>
<organism evidence="2 3">
    <name type="scientific">Abditibacterium utsteinense</name>
    <dbReference type="NCBI Taxonomy" id="1960156"/>
    <lineage>
        <taxon>Bacteria</taxon>
        <taxon>Pseudomonadati</taxon>
        <taxon>Abditibacteriota</taxon>
        <taxon>Abditibacteriia</taxon>
        <taxon>Abditibacteriales</taxon>
        <taxon>Abditibacteriaceae</taxon>
        <taxon>Abditibacterium</taxon>
    </lineage>
</organism>
<comment type="caution">
    <text evidence="2">The sequence shown here is derived from an EMBL/GenBank/DDBJ whole genome shotgun (WGS) entry which is preliminary data.</text>
</comment>
<feature type="transmembrane region" description="Helical" evidence="1">
    <location>
        <begin position="12"/>
        <end position="34"/>
    </location>
</feature>
<gene>
    <name evidence="2" type="ORF">B1R32_10615</name>
</gene>
<evidence type="ECO:0000313" key="2">
    <source>
        <dbReference type="EMBL" id="PQV64171.1"/>
    </source>
</evidence>
<keyword evidence="1" id="KW-1133">Transmembrane helix</keyword>
<proteinExistence type="predicted"/>
<dbReference type="AlphaFoldDB" id="A0A2S8STP6"/>
<feature type="transmembrane region" description="Helical" evidence="1">
    <location>
        <begin position="46"/>
        <end position="63"/>
    </location>
</feature>
<keyword evidence="1" id="KW-0812">Transmembrane</keyword>
<evidence type="ECO:0000313" key="3">
    <source>
        <dbReference type="Proteomes" id="UP000237684"/>
    </source>
</evidence>
<keyword evidence="3" id="KW-1185">Reference proteome</keyword>
<dbReference type="EMBL" id="NIGF01000006">
    <property type="protein sequence ID" value="PQV64171.1"/>
    <property type="molecule type" value="Genomic_DNA"/>
</dbReference>
<sequence>MFSGPPAPIRRFSFDLSLVLASAGVALYALVVGWAILSGRVAPERAYLLFAAPCFVPALWYLYGFLRADGQDKGLLLSSLGWFFVALTFVFKHFSSMAAASNGVLPEGGSDSPASWFFALLAVACLVGGAVVSGKYWMKRNAANNFA</sequence>
<feature type="transmembrane region" description="Helical" evidence="1">
    <location>
        <begin position="114"/>
        <end position="132"/>
    </location>
</feature>
<protein>
    <submittedName>
        <fullName evidence="2">Uncharacterized protein</fullName>
    </submittedName>
</protein>
<accession>A0A2S8STP6</accession>
<feature type="transmembrane region" description="Helical" evidence="1">
    <location>
        <begin position="75"/>
        <end position="94"/>
    </location>
</feature>